<evidence type="ECO:0000256" key="4">
    <source>
        <dbReference type="SAM" id="Phobius"/>
    </source>
</evidence>
<dbReference type="AlphaFoldDB" id="A0AAV1KTL5"/>
<feature type="transmembrane region" description="Helical" evidence="4">
    <location>
        <begin position="7"/>
        <end position="30"/>
    </location>
</feature>
<name>A0AAV1KTL5_9NEOP</name>
<dbReference type="Pfam" id="PF06455">
    <property type="entry name" value="NADH5_C"/>
    <property type="match status" value="1"/>
</dbReference>
<gene>
    <name evidence="6" type="ORF">PARMNEM_LOCUS6664</name>
</gene>
<evidence type="ECO:0000256" key="1">
    <source>
        <dbReference type="ARBA" id="ARBA00022448"/>
    </source>
</evidence>
<feature type="domain" description="NADH dehydrogenase subunit 5 C-terminal" evidence="5">
    <location>
        <begin position="20"/>
        <end position="67"/>
    </location>
</feature>
<organism evidence="6 7">
    <name type="scientific">Parnassius mnemosyne</name>
    <name type="common">clouded apollo</name>
    <dbReference type="NCBI Taxonomy" id="213953"/>
    <lineage>
        <taxon>Eukaryota</taxon>
        <taxon>Metazoa</taxon>
        <taxon>Ecdysozoa</taxon>
        <taxon>Arthropoda</taxon>
        <taxon>Hexapoda</taxon>
        <taxon>Insecta</taxon>
        <taxon>Pterygota</taxon>
        <taxon>Neoptera</taxon>
        <taxon>Endopterygota</taxon>
        <taxon>Lepidoptera</taxon>
        <taxon>Glossata</taxon>
        <taxon>Ditrysia</taxon>
        <taxon>Papilionoidea</taxon>
        <taxon>Papilionidae</taxon>
        <taxon>Parnassiinae</taxon>
        <taxon>Parnassini</taxon>
        <taxon>Parnassius</taxon>
        <taxon>Driopa</taxon>
    </lineage>
</organism>
<dbReference type="InterPro" id="IPR010934">
    <property type="entry name" value="NADH_DH_su5_C"/>
</dbReference>
<comment type="caution">
    <text evidence="6">The sequence shown here is derived from an EMBL/GenBank/DDBJ whole genome shotgun (WGS) entry which is preliminary data.</text>
</comment>
<proteinExistence type="predicted"/>
<evidence type="ECO:0000256" key="3">
    <source>
        <dbReference type="ARBA" id="ARBA00023027"/>
    </source>
</evidence>
<keyword evidence="4" id="KW-0812">Transmembrane</keyword>
<accession>A0AAV1KTL5</accession>
<keyword evidence="4" id="KW-1133">Transmembrane helix</keyword>
<keyword evidence="3" id="KW-0520">NAD</keyword>
<evidence type="ECO:0000313" key="7">
    <source>
        <dbReference type="Proteomes" id="UP001314205"/>
    </source>
</evidence>
<evidence type="ECO:0000259" key="5">
    <source>
        <dbReference type="Pfam" id="PF06455"/>
    </source>
</evidence>
<evidence type="ECO:0000313" key="6">
    <source>
        <dbReference type="EMBL" id="CAK1585604.1"/>
    </source>
</evidence>
<keyword evidence="1" id="KW-0813">Transport</keyword>
<keyword evidence="4" id="KW-0472">Membrane</keyword>
<dbReference type="EMBL" id="CAVLGL010000079">
    <property type="protein sequence ID" value="CAK1585604.1"/>
    <property type="molecule type" value="Genomic_DNA"/>
</dbReference>
<protein>
    <recommendedName>
        <fullName evidence="5">NADH dehydrogenase subunit 5 C-terminal domain-containing protein</fullName>
    </recommendedName>
</protein>
<sequence>MIKFLIIIIFIIPLCLTIFYTIRLLIYLIINDYNLFSIYNLYDEDYVILKSIFLLLFISLITGRFLM</sequence>
<dbReference type="Proteomes" id="UP001314205">
    <property type="component" value="Unassembled WGS sequence"/>
</dbReference>
<keyword evidence="7" id="KW-1185">Reference proteome</keyword>
<keyword evidence="2" id="KW-1278">Translocase</keyword>
<evidence type="ECO:0000256" key="2">
    <source>
        <dbReference type="ARBA" id="ARBA00022967"/>
    </source>
</evidence>
<reference evidence="6 7" key="1">
    <citation type="submission" date="2023-11" db="EMBL/GenBank/DDBJ databases">
        <authorList>
            <person name="Hedman E."/>
            <person name="Englund M."/>
            <person name="Stromberg M."/>
            <person name="Nyberg Akerstrom W."/>
            <person name="Nylinder S."/>
            <person name="Jareborg N."/>
            <person name="Kallberg Y."/>
            <person name="Kronander E."/>
        </authorList>
    </citation>
    <scope>NUCLEOTIDE SEQUENCE [LARGE SCALE GENOMIC DNA]</scope>
</reference>
<feature type="transmembrane region" description="Helical" evidence="4">
    <location>
        <begin position="46"/>
        <end position="66"/>
    </location>
</feature>